<evidence type="ECO:0000256" key="1">
    <source>
        <dbReference type="SAM" id="MobiDB-lite"/>
    </source>
</evidence>
<sequence length="140" mass="15097">MLTIVVLGGFGLVLLVTACIVADVISGSRHEANASGSEEKTAGRVLRVRGPVHGRLQDGTPATYTEVVVEYYTRRGEGPFEVARKLPVGSRTSYSKGDRVIVAYDVRSPRRGRIAGRVTHWPQLGPRSGQPVPEEPVPHG</sequence>
<accession>A0ABN2IH89</accession>
<dbReference type="EMBL" id="BAAANF010000020">
    <property type="protein sequence ID" value="GAA1705055.1"/>
    <property type="molecule type" value="Genomic_DNA"/>
</dbReference>
<dbReference type="Proteomes" id="UP001500280">
    <property type="component" value="Unassembled WGS sequence"/>
</dbReference>
<name>A0ABN2IH89_9ACTN</name>
<dbReference type="RefSeq" id="WP_344159322.1">
    <property type="nucleotide sequence ID" value="NZ_BAAANF010000020.1"/>
</dbReference>
<evidence type="ECO:0000313" key="3">
    <source>
        <dbReference type="Proteomes" id="UP001500280"/>
    </source>
</evidence>
<evidence type="ECO:0008006" key="4">
    <source>
        <dbReference type="Google" id="ProtNLM"/>
    </source>
</evidence>
<protein>
    <recommendedName>
        <fullName evidence="4">DUF3592 domain-containing protein</fullName>
    </recommendedName>
</protein>
<evidence type="ECO:0000313" key="2">
    <source>
        <dbReference type="EMBL" id="GAA1705055.1"/>
    </source>
</evidence>
<comment type="caution">
    <text evidence="2">The sequence shown here is derived from an EMBL/GenBank/DDBJ whole genome shotgun (WGS) entry which is preliminary data.</text>
</comment>
<organism evidence="2 3">
    <name type="scientific">Kribbella yunnanensis</name>
    <dbReference type="NCBI Taxonomy" id="190194"/>
    <lineage>
        <taxon>Bacteria</taxon>
        <taxon>Bacillati</taxon>
        <taxon>Actinomycetota</taxon>
        <taxon>Actinomycetes</taxon>
        <taxon>Propionibacteriales</taxon>
        <taxon>Kribbellaceae</taxon>
        <taxon>Kribbella</taxon>
    </lineage>
</organism>
<feature type="region of interest" description="Disordered" evidence="1">
    <location>
        <begin position="114"/>
        <end position="140"/>
    </location>
</feature>
<reference evidence="2 3" key="1">
    <citation type="journal article" date="2019" name="Int. J. Syst. Evol. Microbiol.">
        <title>The Global Catalogue of Microorganisms (GCM) 10K type strain sequencing project: providing services to taxonomists for standard genome sequencing and annotation.</title>
        <authorList>
            <consortium name="The Broad Institute Genomics Platform"/>
            <consortium name="The Broad Institute Genome Sequencing Center for Infectious Disease"/>
            <person name="Wu L."/>
            <person name="Ma J."/>
        </authorList>
    </citation>
    <scope>NUCLEOTIDE SEQUENCE [LARGE SCALE GENOMIC DNA]</scope>
    <source>
        <strain evidence="2 3">JCM 14307</strain>
    </source>
</reference>
<gene>
    <name evidence="2" type="ORF">GCM10009745_60730</name>
</gene>
<proteinExistence type="predicted"/>
<keyword evidence="3" id="KW-1185">Reference proteome</keyword>